<dbReference type="OrthoDB" id="5789847at2759"/>
<dbReference type="Pfam" id="PF03567">
    <property type="entry name" value="Sulfotransfer_2"/>
    <property type="match status" value="1"/>
</dbReference>
<keyword evidence="6" id="KW-1185">Reference proteome</keyword>
<dbReference type="Gene3D" id="1.10.510.10">
    <property type="entry name" value="Transferase(Phosphotransferase) domain 1"/>
    <property type="match status" value="1"/>
</dbReference>
<dbReference type="InterPro" id="IPR007669">
    <property type="entry name" value="Chst-1-like"/>
</dbReference>
<dbReference type="PANTHER" id="PTHR22900">
    <property type="entry name" value="PROTEIN CBG14245-RELATED"/>
    <property type="match status" value="1"/>
</dbReference>
<dbReference type="Gene3D" id="3.30.200.20">
    <property type="entry name" value="Phosphorylase Kinase, domain 1"/>
    <property type="match status" value="1"/>
</dbReference>
<evidence type="ECO:0000313" key="6">
    <source>
        <dbReference type="Proteomes" id="UP000614601"/>
    </source>
</evidence>
<dbReference type="InterPro" id="IPR008271">
    <property type="entry name" value="Ser/Thr_kinase_AS"/>
</dbReference>
<dbReference type="Proteomes" id="UP000783686">
    <property type="component" value="Unassembled WGS sequence"/>
</dbReference>
<dbReference type="Proteomes" id="UP000614601">
    <property type="component" value="Unassembled WGS sequence"/>
</dbReference>
<feature type="domain" description="Protein kinase" evidence="4">
    <location>
        <begin position="270"/>
        <end position="561"/>
    </location>
</feature>
<evidence type="ECO:0000256" key="2">
    <source>
        <dbReference type="ARBA" id="ARBA00022840"/>
    </source>
</evidence>
<dbReference type="InterPro" id="IPR000719">
    <property type="entry name" value="Prot_kinase_dom"/>
</dbReference>
<evidence type="ECO:0000313" key="5">
    <source>
        <dbReference type="EMBL" id="CAD5228710.1"/>
    </source>
</evidence>
<dbReference type="SUPFAM" id="SSF56112">
    <property type="entry name" value="Protein kinase-like (PK-like)"/>
    <property type="match status" value="1"/>
</dbReference>
<dbReference type="PROSITE" id="PS00108">
    <property type="entry name" value="PROTEIN_KINASE_ST"/>
    <property type="match status" value="1"/>
</dbReference>
<keyword evidence="2 3" id="KW-0067">ATP-binding</keyword>
<dbReference type="EMBL" id="CAJFDH010000006">
    <property type="protein sequence ID" value="CAD5228710.1"/>
    <property type="molecule type" value="Genomic_DNA"/>
</dbReference>
<keyword evidence="1 3" id="KW-0547">Nucleotide-binding</keyword>
<dbReference type="EMBL" id="CAJFCW020000006">
    <property type="protein sequence ID" value="CAG9124896.1"/>
    <property type="molecule type" value="Genomic_DNA"/>
</dbReference>
<protein>
    <recommendedName>
        <fullName evidence="4">Protein kinase domain-containing protein</fullName>
    </recommendedName>
</protein>
<dbReference type="PROSITE" id="PS50011">
    <property type="entry name" value="PROTEIN_KINASE_DOM"/>
    <property type="match status" value="1"/>
</dbReference>
<dbReference type="GO" id="GO:0016020">
    <property type="term" value="C:membrane"/>
    <property type="evidence" value="ECO:0007669"/>
    <property type="project" value="InterPro"/>
</dbReference>
<dbReference type="SMART" id="SM00220">
    <property type="entry name" value="S_TKc"/>
    <property type="match status" value="1"/>
</dbReference>
<dbReference type="InterPro" id="IPR005331">
    <property type="entry name" value="Sulfotransferase"/>
</dbReference>
<dbReference type="GO" id="GO:1902884">
    <property type="term" value="P:positive regulation of response to oxidative stress"/>
    <property type="evidence" value="ECO:0007669"/>
    <property type="project" value="InterPro"/>
</dbReference>
<reference evidence="5" key="1">
    <citation type="submission" date="2020-09" db="EMBL/GenBank/DDBJ databases">
        <authorList>
            <person name="Kikuchi T."/>
        </authorList>
    </citation>
    <scope>NUCLEOTIDE SEQUENCE</scope>
    <source>
        <strain evidence="5">SH1</strain>
    </source>
</reference>
<dbReference type="InterPro" id="IPR011009">
    <property type="entry name" value="Kinase-like_dom_sf"/>
</dbReference>
<feature type="binding site" evidence="3">
    <location>
        <position position="299"/>
    </location>
    <ligand>
        <name>ATP</name>
        <dbReference type="ChEBI" id="CHEBI:30616"/>
    </ligand>
</feature>
<evidence type="ECO:0000256" key="3">
    <source>
        <dbReference type="PROSITE-ProRule" id="PRU10141"/>
    </source>
</evidence>
<evidence type="ECO:0000256" key="1">
    <source>
        <dbReference type="ARBA" id="ARBA00022741"/>
    </source>
</evidence>
<accession>A0A811LJN8</accession>
<dbReference type="PROSITE" id="PS00107">
    <property type="entry name" value="PROTEIN_KINASE_ATP"/>
    <property type="match status" value="1"/>
</dbReference>
<comment type="caution">
    <text evidence="5">The sequence shown here is derived from an EMBL/GenBank/DDBJ whole genome shotgun (WGS) entry which is preliminary data.</text>
</comment>
<dbReference type="GO" id="GO:0005524">
    <property type="term" value="F:ATP binding"/>
    <property type="evidence" value="ECO:0007669"/>
    <property type="project" value="UniProtKB-UniRule"/>
</dbReference>
<proteinExistence type="predicted"/>
<dbReference type="InterPro" id="IPR017441">
    <property type="entry name" value="Protein_kinase_ATP_BS"/>
</dbReference>
<dbReference type="AlphaFoldDB" id="A0A811LJN8"/>
<organism evidence="5 6">
    <name type="scientific">Bursaphelenchus okinawaensis</name>
    <dbReference type="NCBI Taxonomy" id="465554"/>
    <lineage>
        <taxon>Eukaryota</taxon>
        <taxon>Metazoa</taxon>
        <taxon>Ecdysozoa</taxon>
        <taxon>Nematoda</taxon>
        <taxon>Chromadorea</taxon>
        <taxon>Rhabditida</taxon>
        <taxon>Tylenchina</taxon>
        <taxon>Tylenchomorpha</taxon>
        <taxon>Aphelenchoidea</taxon>
        <taxon>Aphelenchoididae</taxon>
        <taxon>Bursaphelenchus</taxon>
    </lineage>
</organism>
<dbReference type="GO" id="GO:0050650">
    <property type="term" value="P:chondroitin sulfate proteoglycan biosynthetic process"/>
    <property type="evidence" value="ECO:0007669"/>
    <property type="project" value="InterPro"/>
</dbReference>
<name>A0A811LJN8_9BILA</name>
<dbReference type="Pfam" id="PF00069">
    <property type="entry name" value="Pkinase"/>
    <property type="match status" value="1"/>
</dbReference>
<gene>
    <name evidence="5" type="ORF">BOKJ2_LOCUS12814</name>
</gene>
<dbReference type="GO" id="GO:0004672">
    <property type="term" value="F:protein kinase activity"/>
    <property type="evidence" value="ECO:0007669"/>
    <property type="project" value="InterPro"/>
</dbReference>
<sequence>MFRNADSKWRTAPHYKIANCVIEKSMSTVLAATTCYLYNTSNFLIHNRSLTSDVYHTRLCKDKNEYNSIQKLETSNAVRRFDWLYFTVVREPIDRFFSGFVDKCLRDTRRLAASDRCFGCKDNVECVIHKLHNRALAFSNGKTKAVSYDDIHFFPQNWHCNMKSTYNKLKFIHFVSPSSEEYQDNLKQMLHYFQEQNVEEEKLRYINNSLTGAVHRRSLDTMSDGFDYSADSLYGNTLEIDDLQSAIDETSEVDAAVRAVDKWDDNLEHYHFWELLGSGSFGDVFKVFNEKEGKTCAVKMMRTPREMVTYQKREIRAMGILRHPNIVELHCACIVQKSILIMVMPLLWSMQDVIQEAKNSKSYQEYDCISESTCRLLIKQLVTGLAFMHSKKFAHRDLKVANLLLDNHGVLKIADFGICHELDMADSADLATMKSPCGSEVYMAPEVYFMFHATSFEEKFCPYSIRAETWSIGVIFLEMRVGKVPFSHLLMERKKRQLLRNALKLFLESSRFDFNLLYPNGERHEELLFSQPALEFLRKCLYCKPRQRPTAQMLLDSDPWLEPVEEMETEKIRRELLRTQFLESVEVMDQYGNMESMGEFDIVTNSLKHDQVLITVMIRSPSMQYVPRIIRFVVELKKKLFCKRAAEKVARAKMLPYSRRKVICGRDFVRLTMKIVAACRRFSKSDNVKHVYETFSLTGLHRPPNHATLEGMAVVLVNKSLKRSEKVMTSRIPGIELKSGELDKKDFKMLKQQALKDIAAFSEDLSSYASTETIESVPSSSAVDESSLSTRYDSVETSGTILKKRYLKLPFGRHKIYRLDEAKTKYRSPK</sequence>
<dbReference type="GO" id="GO:0047756">
    <property type="term" value="F:chondroitin 4-sulfotransferase activity"/>
    <property type="evidence" value="ECO:0007669"/>
    <property type="project" value="InterPro"/>
</dbReference>
<evidence type="ECO:0000259" key="4">
    <source>
        <dbReference type="PROSITE" id="PS50011"/>
    </source>
</evidence>